<feature type="compositionally biased region" description="Low complexity" evidence="1">
    <location>
        <begin position="59"/>
        <end position="72"/>
    </location>
</feature>
<evidence type="ECO:0000313" key="3">
    <source>
        <dbReference type="Proteomes" id="UP000187209"/>
    </source>
</evidence>
<dbReference type="AlphaFoldDB" id="A0A1R2B6Y1"/>
<dbReference type="PANTHER" id="PTHR37028:SF4">
    <property type="entry name" value="ALMS MOTIF DOMAIN-CONTAINING PROTEIN"/>
    <property type="match status" value="1"/>
</dbReference>
<evidence type="ECO:0000256" key="1">
    <source>
        <dbReference type="SAM" id="MobiDB-lite"/>
    </source>
</evidence>
<reference evidence="2 3" key="1">
    <citation type="submission" date="2016-11" db="EMBL/GenBank/DDBJ databases">
        <title>The macronuclear genome of Stentor coeruleus: a giant cell with tiny introns.</title>
        <authorList>
            <person name="Slabodnick M."/>
            <person name="Ruby J.G."/>
            <person name="Reiff S.B."/>
            <person name="Swart E.C."/>
            <person name="Gosai S."/>
            <person name="Prabakaran S."/>
            <person name="Witkowska E."/>
            <person name="Larue G.E."/>
            <person name="Fisher S."/>
            <person name="Freeman R.M."/>
            <person name="Gunawardena J."/>
            <person name="Chu W."/>
            <person name="Stover N.A."/>
            <person name="Gregory B.D."/>
            <person name="Nowacki M."/>
            <person name="Derisi J."/>
            <person name="Roy S.W."/>
            <person name="Marshall W.F."/>
            <person name="Sood P."/>
        </authorList>
    </citation>
    <scope>NUCLEOTIDE SEQUENCE [LARGE SCALE GENOMIC DNA]</scope>
    <source>
        <strain evidence="2">WM001</strain>
    </source>
</reference>
<accession>A0A1R2B6Y1</accession>
<organism evidence="2 3">
    <name type="scientific">Stentor coeruleus</name>
    <dbReference type="NCBI Taxonomy" id="5963"/>
    <lineage>
        <taxon>Eukaryota</taxon>
        <taxon>Sar</taxon>
        <taxon>Alveolata</taxon>
        <taxon>Ciliophora</taxon>
        <taxon>Postciliodesmatophora</taxon>
        <taxon>Heterotrichea</taxon>
        <taxon>Heterotrichida</taxon>
        <taxon>Stentoridae</taxon>
        <taxon>Stentor</taxon>
    </lineage>
</organism>
<dbReference type="OrthoDB" id="326670at2759"/>
<dbReference type="Proteomes" id="UP000187209">
    <property type="component" value="Unassembled WGS sequence"/>
</dbReference>
<comment type="caution">
    <text evidence="2">The sequence shown here is derived from an EMBL/GenBank/DDBJ whole genome shotgun (WGS) entry which is preliminary data.</text>
</comment>
<dbReference type="EMBL" id="MPUH01000907">
    <property type="protein sequence ID" value="OMJ72370.1"/>
    <property type="molecule type" value="Genomic_DNA"/>
</dbReference>
<name>A0A1R2B6Y1_9CILI</name>
<feature type="compositionally biased region" description="Polar residues" evidence="1">
    <location>
        <begin position="73"/>
        <end position="87"/>
    </location>
</feature>
<feature type="compositionally biased region" description="Polar residues" evidence="1">
    <location>
        <begin position="9"/>
        <end position="23"/>
    </location>
</feature>
<feature type="region of interest" description="Disordered" evidence="1">
    <location>
        <begin position="1"/>
        <end position="29"/>
    </location>
</feature>
<keyword evidence="3" id="KW-1185">Reference proteome</keyword>
<protein>
    <submittedName>
        <fullName evidence="2">Uncharacterized protein</fullName>
    </submittedName>
</protein>
<dbReference type="PANTHER" id="PTHR37028">
    <property type="entry name" value="UNNAMED PRODUCT-RELATED"/>
    <property type="match status" value="1"/>
</dbReference>
<feature type="region of interest" description="Disordered" evidence="1">
    <location>
        <begin position="45"/>
        <end position="90"/>
    </location>
</feature>
<sequence length="295" mass="34497">MEIGYEMSPRSNSGSDCPSTPYSHMNEEEAQLAFSARKNQIKAMLKSRSALQTPESNDSKFSVNSSNSKKSSTQTKQFPSRFTTNSEKVSKASIDLPLQSQQQLKERLKHFSTSNPIETKKYDVSEPLYKRTVEWKQNLQKSKEEKKSIKESKVLEECTFEPSIEKNDIRNMSVGIYERHLEWKNSMNKRNERIKDLMENKELEECSFKPKIISSSVDFDVDFQQRNIIWQERVVKKNKLIEEEANKNQVFVPRINKDRKKMKTHGEFDNRFCEFLAKIDEISDKIDKSLKNSVL</sequence>
<gene>
    <name evidence="2" type="ORF">SteCoe_29208</name>
</gene>
<evidence type="ECO:0000313" key="2">
    <source>
        <dbReference type="EMBL" id="OMJ72370.1"/>
    </source>
</evidence>
<proteinExistence type="predicted"/>